<dbReference type="GO" id="GO:0006974">
    <property type="term" value="P:DNA damage response"/>
    <property type="evidence" value="ECO:0007669"/>
    <property type="project" value="TreeGrafter"/>
</dbReference>
<dbReference type="InterPro" id="IPR007488">
    <property type="entry name" value="DUF535"/>
</dbReference>
<sequence>MAQLITLRTGLAARDGALSWLRDTLKLSLRASLNRRTTVDWLELLNSHPLYRELVQIYPMMVYKIYRPYLSNALNCASRLKAIEDHYRFVLRHGLGPLTVRLARAPMILGQVEGKSGRAYQLEMHAVAPLEREGELMLRLLQDGERVFSTSFVFFQGERGMTLGVGCMQGPQDDEGQQRIKEATRDLHGLRPKNLIVYLLRQLGHAYGCDQLRLVGNANRTARTALRKGKVHADYDALWQELDAQLRPDGDYQLACAPLTAPDMAAIPSKKRSEYRKRHETLEALAAILQAGLQAPRLAPVAGPLHDFSTAGANAAPAHDAAHDDEGLRSALA</sequence>
<name>A0A7W2EWU2_9BURK</name>
<organism evidence="2 3">
    <name type="scientific">Rugamonas brunnea</name>
    <dbReference type="NCBI Taxonomy" id="2758569"/>
    <lineage>
        <taxon>Bacteria</taxon>
        <taxon>Pseudomonadati</taxon>
        <taxon>Pseudomonadota</taxon>
        <taxon>Betaproteobacteria</taxon>
        <taxon>Burkholderiales</taxon>
        <taxon>Oxalobacteraceae</taxon>
        <taxon>Telluria group</taxon>
        <taxon>Rugamonas</taxon>
    </lineage>
</organism>
<dbReference type="PANTHER" id="PTHR38785">
    <property type="entry name" value="HOMOLOG OF VIRK"/>
    <property type="match status" value="1"/>
</dbReference>
<dbReference type="Proteomes" id="UP000534388">
    <property type="component" value="Unassembled WGS sequence"/>
</dbReference>
<evidence type="ECO:0000256" key="1">
    <source>
        <dbReference type="SAM" id="MobiDB-lite"/>
    </source>
</evidence>
<evidence type="ECO:0000313" key="3">
    <source>
        <dbReference type="Proteomes" id="UP000534388"/>
    </source>
</evidence>
<protein>
    <submittedName>
        <fullName evidence="2">DUF535 domain-containing protein</fullName>
    </submittedName>
</protein>
<feature type="compositionally biased region" description="Basic and acidic residues" evidence="1">
    <location>
        <begin position="320"/>
        <end position="333"/>
    </location>
</feature>
<keyword evidence="3" id="KW-1185">Reference proteome</keyword>
<dbReference type="Pfam" id="PF04393">
    <property type="entry name" value="DUF535"/>
    <property type="match status" value="1"/>
</dbReference>
<evidence type="ECO:0000313" key="2">
    <source>
        <dbReference type="EMBL" id="MBA5640030.1"/>
    </source>
</evidence>
<proteinExistence type="predicted"/>
<dbReference type="PANTHER" id="PTHR38785:SF1">
    <property type="entry name" value="HOMOLOG OF VIRK"/>
    <property type="match status" value="1"/>
</dbReference>
<gene>
    <name evidence="2" type="ORF">H3H37_23490</name>
</gene>
<comment type="caution">
    <text evidence="2">The sequence shown here is derived from an EMBL/GenBank/DDBJ whole genome shotgun (WGS) entry which is preliminary data.</text>
</comment>
<dbReference type="AlphaFoldDB" id="A0A7W2EWU2"/>
<feature type="region of interest" description="Disordered" evidence="1">
    <location>
        <begin position="314"/>
        <end position="333"/>
    </location>
</feature>
<dbReference type="EMBL" id="JACEZT010000023">
    <property type="protein sequence ID" value="MBA5640030.1"/>
    <property type="molecule type" value="Genomic_DNA"/>
</dbReference>
<reference evidence="2 3" key="1">
    <citation type="submission" date="2020-07" db="EMBL/GenBank/DDBJ databases">
        <title>Novel species isolated from subtropical streams in China.</title>
        <authorList>
            <person name="Lu H."/>
        </authorList>
    </citation>
    <scope>NUCLEOTIDE SEQUENCE [LARGE SCALE GENOMIC DNA]</scope>
    <source>
        <strain evidence="2 3">LX20W</strain>
    </source>
</reference>
<accession>A0A7W2EWU2</accession>